<reference evidence="1 3" key="1">
    <citation type="journal article" date="2014" name="Genome Announc.">
        <title>Draft Genome Sequence of Xylella fastidiosa Pear Leaf Scorch Strain in Taiwan.</title>
        <authorList>
            <person name="Su C.C."/>
            <person name="Deng W.L."/>
            <person name="Jan F.J."/>
            <person name="Chang C.J."/>
            <person name="Huang H."/>
            <person name="Chen J."/>
        </authorList>
    </citation>
    <scope>NUCLEOTIDE SEQUENCE [LARGE SCALE GENOMIC DNA]</scope>
    <source>
        <strain evidence="1 3">PLS229</strain>
    </source>
</reference>
<dbReference type="OrthoDB" id="5678714at2"/>
<dbReference type="Proteomes" id="UP001430701">
    <property type="component" value="Unassembled WGS sequence"/>
</dbReference>
<proteinExistence type="predicted"/>
<name>Z9JGU0_9GAMM</name>
<dbReference type="AlphaFoldDB" id="Z9JGU0"/>
<dbReference type="GeneID" id="68901021"/>
<dbReference type="RefSeq" id="WP_038273027.1">
    <property type="nucleotide sequence ID" value="NZ_CP053627.1"/>
</dbReference>
<evidence type="ECO:0000313" key="3">
    <source>
        <dbReference type="Proteomes" id="UP000020406"/>
    </source>
</evidence>
<protein>
    <submittedName>
        <fullName evidence="2">DUF596 domain-containing protein</fullName>
    </submittedName>
</protein>
<dbReference type="Gene3D" id="1.10.3510.10">
    <property type="entry name" value="NMB0513-like"/>
    <property type="match status" value="1"/>
</dbReference>
<dbReference type="EMBL" id="JDSQ01000039">
    <property type="protein sequence ID" value="EWS77006.1"/>
    <property type="molecule type" value="Genomic_DNA"/>
</dbReference>
<evidence type="ECO:0000313" key="4">
    <source>
        <dbReference type="Proteomes" id="UP001430701"/>
    </source>
</evidence>
<dbReference type="Proteomes" id="UP000020406">
    <property type="component" value="Unassembled WGS sequence"/>
</dbReference>
<keyword evidence="4" id="KW-1185">Reference proteome</keyword>
<dbReference type="Pfam" id="PF04591">
    <property type="entry name" value="DUF596"/>
    <property type="match status" value="1"/>
</dbReference>
<dbReference type="PATRIC" id="fig|1444770.3.peg.3098"/>
<dbReference type="STRING" id="1444770.AF72_13095"/>
<dbReference type="InterPro" id="IPR007670">
    <property type="entry name" value="DUF596"/>
</dbReference>
<evidence type="ECO:0000313" key="1">
    <source>
        <dbReference type="EMBL" id="EWS77006.1"/>
    </source>
</evidence>
<organism evidence="1 3">
    <name type="scientific">Xylella taiwanensis</name>
    <dbReference type="NCBI Taxonomy" id="1444770"/>
    <lineage>
        <taxon>Bacteria</taxon>
        <taxon>Pseudomonadati</taxon>
        <taxon>Pseudomonadota</taxon>
        <taxon>Gammaproteobacteria</taxon>
        <taxon>Lysobacterales</taxon>
        <taxon>Lysobacteraceae</taxon>
        <taxon>Xylella</taxon>
    </lineage>
</organism>
<dbReference type="KEGG" id="xtw:AB672_06945"/>
<evidence type="ECO:0000313" key="2">
    <source>
        <dbReference type="EMBL" id="MCD8474119.1"/>
    </source>
</evidence>
<gene>
    <name evidence="1" type="ORF">AF72_13095</name>
    <name evidence="2" type="ORF">LPH55_11795</name>
</gene>
<accession>Z9JGU0</accession>
<dbReference type="eggNOG" id="COG3792">
    <property type="taxonomic scope" value="Bacteria"/>
</dbReference>
<dbReference type="InterPro" id="IPR023138">
    <property type="entry name" value="NMB0513-like_sf"/>
</dbReference>
<reference evidence="2" key="2">
    <citation type="submission" date="2021-11" db="EMBL/GenBank/DDBJ databases">
        <title>Genome sequence of Xylella taiwanensis PLS432.</title>
        <authorList>
            <person name="Weng L.-W."/>
            <person name="Su C.-C."/>
            <person name="Tsai C.-W."/>
            <person name="Kuo C.-H."/>
        </authorList>
    </citation>
    <scope>NUCLEOTIDE SEQUENCE</scope>
    <source>
        <strain evidence="2">PLS432</strain>
    </source>
</reference>
<comment type="caution">
    <text evidence="1">The sequence shown here is derived from an EMBL/GenBank/DDBJ whole genome shotgun (WGS) entry which is preliminary data.</text>
</comment>
<dbReference type="SUPFAM" id="SSF160472">
    <property type="entry name" value="NMB0513-like"/>
    <property type="match status" value="1"/>
</dbReference>
<dbReference type="EMBL" id="JAJPPU010000004">
    <property type="protein sequence ID" value="MCD8474119.1"/>
    <property type="molecule type" value="Genomic_DNA"/>
</dbReference>
<sequence>MLNQEQIDFIYEDAGHPLSFLWFNIGEVHGISPAQVDKDSFGERKNDFLFLLRKLLDDGDLILAKKDEFVRGTKEELVDLFRKAFPASDEEVDLGGGGLWFFTDECPGEAVWILKGENGKFYFEWT</sequence>